<evidence type="ECO:0000256" key="3">
    <source>
        <dbReference type="ARBA" id="ARBA00022737"/>
    </source>
</evidence>
<feature type="domain" description="4Fe-4S ferredoxin-type" evidence="6">
    <location>
        <begin position="30"/>
        <end position="61"/>
    </location>
</feature>
<evidence type="ECO:0000259" key="6">
    <source>
        <dbReference type="PROSITE" id="PS51379"/>
    </source>
</evidence>
<dbReference type="PROSITE" id="PS00198">
    <property type="entry name" value="4FE4S_FER_1"/>
    <property type="match status" value="1"/>
</dbReference>
<dbReference type="PANTHER" id="PTHR43687:SF1">
    <property type="entry name" value="FERREDOXIN III"/>
    <property type="match status" value="1"/>
</dbReference>
<dbReference type="InterPro" id="IPR004496">
    <property type="entry name" value="NapF"/>
</dbReference>
<dbReference type="OrthoDB" id="9808559at2"/>
<dbReference type="STRING" id="29489.VL01_17350"/>
<dbReference type="InterPro" id="IPR017900">
    <property type="entry name" value="4Fe4S_Fe_S_CS"/>
</dbReference>
<evidence type="ECO:0000313" key="8">
    <source>
        <dbReference type="Proteomes" id="UP000078435"/>
    </source>
</evidence>
<dbReference type="Pfam" id="PF12838">
    <property type="entry name" value="Fer4_7"/>
    <property type="match status" value="1"/>
</dbReference>
<dbReference type="Proteomes" id="UP000078435">
    <property type="component" value="Unassembled WGS sequence"/>
</dbReference>
<dbReference type="InterPro" id="IPR050572">
    <property type="entry name" value="Fe-S_Ferredoxin"/>
</dbReference>
<dbReference type="RefSeq" id="WP_026456342.1">
    <property type="nucleotide sequence ID" value="NZ_JAAKVH010000006.1"/>
</dbReference>
<feature type="domain" description="4Fe-4S ferredoxin-type" evidence="6">
    <location>
        <begin position="71"/>
        <end position="102"/>
    </location>
</feature>
<evidence type="ECO:0000256" key="5">
    <source>
        <dbReference type="ARBA" id="ARBA00023014"/>
    </source>
</evidence>
<sequence>MTHYFLRWLTQGWQASRAPAVVCQEARPPWAIEESQYLSLCTRCGECFKACPRGLLKPASREKYQGSPIAGTPVLDLECGQCSYCGSCARACPTGALDLQLGRQVQTRVQIDETSCQARQGFYCLLCEDACPQQAIKATADGVSVNMEACDGCGACGLACLHGAITLIRQPGNR</sequence>
<evidence type="ECO:0000256" key="4">
    <source>
        <dbReference type="ARBA" id="ARBA00023004"/>
    </source>
</evidence>
<dbReference type="AlphaFoldDB" id="A0A175VG35"/>
<dbReference type="PANTHER" id="PTHR43687">
    <property type="entry name" value="ADENYLYLSULFATE REDUCTASE, BETA SUBUNIT"/>
    <property type="match status" value="1"/>
</dbReference>
<reference evidence="7 8" key="1">
    <citation type="submission" date="2016-02" db="EMBL/GenBank/DDBJ databases">
        <title>Draft genome sequence of Aeromonas trota strain 1999lcr isolated from cerebrospinal fluid (CSF).</title>
        <authorList>
            <person name="Dallagassa C.B."/>
            <person name="Prediger K.C."/>
            <person name="Weiss V.A."/>
            <person name="Assis F.E."/>
            <person name="Baura V."/>
            <person name="Cruz L.M."/>
            <person name="Souza E.M."/>
            <person name="Pedrosa F.O."/>
            <person name="Fadel-Picheth C.M."/>
        </authorList>
    </citation>
    <scope>NUCLEOTIDE SEQUENCE [LARGE SCALE GENOMIC DNA]</scope>
    <source>
        <strain evidence="7 8">1999lcr</strain>
    </source>
</reference>
<evidence type="ECO:0000313" key="7">
    <source>
        <dbReference type="EMBL" id="KXU79665.1"/>
    </source>
</evidence>
<dbReference type="SUPFAM" id="SSF54862">
    <property type="entry name" value="4Fe-4S ferredoxins"/>
    <property type="match status" value="1"/>
</dbReference>
<evidence type="ECO:0000256" key="2">
    <source>
        <dbReference type="ARBA" id="ARBA00022723"/>
    </source>
</evidence>
<dbReference type="GO" id="GO:0051539">
    <property type="term" value="F:4 iron, 4 sulfur cluster binding"/>
    <property type="evidence" value="ECO:0007669"/>
    <property type="project" value="UniProtKB-KW"/>
</dbReference>
<comment type="caution">
    <text evidence="7">The sequence shown here is derived from an EMBL/GenBank/DDBJ whole genome shotgun (WGS) entry which is preliminary data.</text>
</comment>
<dbReference type="CDD" id="cd10564">
    <property type="entry name" value="NapF_like"/>
    <property type="match status" value="1"/>
</dbReference>
<keyword evidence="4" id="KW-0408">Iron</keyword>
<keyword evidence="5" id="KW-0411">Iron-sulfur</keyword>
<name>A0A175VG35_AEREN</name>
<feature type="domain" description="4Fe-4S ferredoxin-type" evidence="6">
    <location>
        <begin position="141"/>
        <end position="170"/>
    </location>
</feature>
<protein>
    <submittedName>
        <fullName evidence="7">Ferredoxin</fullName>
    </submittedName>
</protein>
<organism evidence="7 8">
    <name type="scientific">Aeromonas enteropelogenes</name>
    <name type="common">Aeromonas trota</name>
    <dbReference type="NCBI Taxonomy" id="29489"/>
    <lineage>
        <taxon>Bacteria</taxon>
        <taxon>Pseudomonadati</taxon>
        <taxon>Pseudomonadota</taxon>
        <taxon>Gammaproteobacteria</taxon>
        <taxon>Aeromonadales</taxon>
        <taxon>Aeromonadaceae</taxon>
        <taxon>Aeromonas</taxon>
    </lineage>
</organism>
<keyword evidence="1" id="KW-0004">4Fe-4S</keyword>
<accession>A0A175VG35</accession>
<dbReference type="GO" id="GO:0046872">
    <property type="term" value="F:metal ion binding"/>
    <property type="evidence" value="ECO:0007669"/>
    <property type="project" value="UniProtKB-KW"/>
</dbReference>
<keyword evidence="3" id="KW-0677">Repeat</keyword>
<dbReference type="InterPro" id="IPR017896">
    <property type="entry name" value="4Fe4S_Fe-S-bd"/>
</dbReference>
<gene>
    <name evidence="7" type="ORF">LCR_18115</name>
</gene>
<dbReference type="Gene3D" id="3.30.70.20">
    <property type="match status" value="2"/>
</dbReference>
<proteinExistence type="predicted"/>
<dbReference type="PROSITE" id="PS51379">
    <property type="entry name" value="4FE4S_FER_2"/>
    <property type="match status" value="3"/>
</dbReference>
<evidence type="ECO:0000256" key="1">
    <source>
        <dbReference type="ARBA" id="ARBA00022485"/>
    </source>
</evidence>
<dbReference type="EMBL" id="JMGO02000008">
    <property type="protein sequence ID" value="KXU79665.1"/>
    <property type="molecule type" value="Genomic_DNA"/>
</dbReference>
<keyword evidence="2" id="KW-0479">Metal-binding</keyword>